<keyword evidence="1" id="KW-0479">Metal-binding</keyword>
<dbReference type="Pfam" id="PF20826">
    <property type="entry name" value="PHD_5"/>
    <property type="match status" value="1"/>
</dbReference>
<dbReference type="SUPFAM" id="SSF82199">
    <property type="entry name" value="SET domain"/>
    <property type="match status" value="1"/>
</dbReference>
<dbReference type="GO" id="GO:0034967">
    <property type="term" value="C:Set3 complex"/>
    <property type="evidence" value="ECO:0007669"/>
    <property type="project" value="TreeGrafter"/>
</dbReference>
<dbReference type="SMART" id="SM00317">
    <property type="entry name" value="SET"/>
    <property type="match status" value="1"/>
</dbReference>
<dbReference type="InterPro" id="IPR046341">
    <property type="entry name" value="SET_dom_sf"/>
</dbReference>
<dbReference type="InterPro" id="IPR013083">
    <property type="entry name" value="Znf_RING/FYVE/PHD"/>
</dbReference>
<dbReference type="PANTHER" id="PTHR46462">
    <property type="entry name" value="UPSET, ISOFORM A"/>
    <property type="match status" value="1"/>
</dbReference>
<dbReference type="GO" id="GO:0006355">
    <property type="term" value="P:regulation of DNA-templated transcription"/>
    <property type="evidence" value="ECO:0007669"/>
    <property type="project" value="TreeGrafter"/>
</dbReference>
<feature type="compositionally biased region" description="Acidic residues" evidence="5">
    <location>
        <begin position="1141"/>
        <end position="1151"/>
    </location>
</feature>
<feature type="compositionally biased region" description="Acidic residues" evidence="5">
    <location>
        <begin position="778"/>
        <end position="787"/>
    </location>
</feature>
<reference evidence="8 9" key="1">
    <citation type="journal article" date="2012" name="Eukaryot. Cell">
        <title>Genome sequence of the Trichosporon asahii environmental strain CBS 8904.</title>
        <authorList>
            <person name="Yang R.Y."/>
            <person name="Li H.T."/>
            <person name="Zhu H."/>
            <person name="Zhou G.P."/>
            <person name="Wang M."/>
            <person name="Wang L."/>
        </authorList>
    </citation>
    <scope>NUCLEOTIDE SEQUENCE [LARGE SCALE GENOMIC DNA]</scope>
    <source>
        <strain evidence="8 9">CBS 8904</strain>
    </source>
</reference>
<dbReference type="AlphaFoldDB" id="K1W827"/>
<dbReference type="InParanoid" id="K1W827"/>
<dbReference type="GO" id="GO:0006325">
    <property type="term" value="P:chromatin organization"/>
    <property type="evidence" value="ECO:0007669"/>
    <property type="project" value="UniProtKB-KW"/>
</dbReference>
<evidence type="ECO:0000256" key="4">
    <source>
        <dbReference type="ARBA" id="ARBA00022853"/>
    </source>
</evidence>
<feature type="compositionally biased region" description="Polar residues" evidence="5">
    <location>
        <begin position="48"/>
        <end position="66"/>
    </location>
</feature>
<feature type="region of interest" description="Disordered" evidence="5">
    <location>
        <begin position="711"/>
        <end position="920"/>
    </location>
</feature>
<dbReference type="InterPro" id="IPR001965">
    <property type="entry name" value="Znf_PHD"/>
</dbReference>
<dbReference type="InterPro" id="IPR011011">
    <property type="entry name" value="Znf_FYVE_PHD"/>
</dbReference>
<feature type="compositionally biased region" description="Low complexity" evidence="5">
    <location>
        <begin position="138"/>
        <end position="150"/>
    </location>
</feature>
<feature type="region of interest" description="Disordered" evidence="5">
    <location>
        <begin position="1"/>
        <end position="177"/>
    </location>
</feature>
<feature type="region of interest" description="Disordered" evidence="5">
    <location>
        <begin position="251"/>
        <end position="334"/>
    </location>
</feature>
<evidence type="ECO:0000313" key="9">
    <source>
        <dbReference type="Proteomes" id="UP000006757"/>
    </source>
</evidence>
<dbReference type="SUPFAM" id="SSF57903">
    <property type="entry name" value="FYVE/PHD zinc finger"/>
    <property type="match status" value="1"/>
</dbReference>
<dbReference type="SMART" id="SM00249">
    <property type="entry name" value="PHD"/>
    <property type="match status" value="1"/>
</dbReference>
<dbReference type="Proteomes" id="UP000006757">
    <property type="component" value="Unassembled WGS sequence"/>
</dbReference>
<evidence type="ECO:0000256" key="3">
    <source>
        <dbReference type="ARBA" id="ARBA00022833"/>
    </source>
</evidence>
<gene>
    <name evidence="8" type="ORF">A1Q2_07806</name>
</gene>
<dbReference type="eggNOG" id="KOG1844">
    <property type="taxonomic scope" value="Eukaryota"/>
</dbReference>
<feature type="compositionally biased region" description="Acidic residues" evidence="5">
    <location>
        <begin position="1189"/>
        <end position="1200"/>
    </location>
</feature>
<feature type="region of interest" description="Disordered" evidence="5">
    <location>
        <begin position="1101"/>
        <end position="1200"/>
    </location>
</feature>
<proteinExistence type="predicted"/>
<dbReference type="EMBL" id="AMBO01000401">
    <property type="protein sequence ID" value="EKC97803.1"/>
    <property type="molecule type" value="Genomic_DNA"/>
</dbReference>
<feature type="compositionally biased region" description="Low complexity" evidence="5">
    <location>
        <begin position="815"/>
        <end position="840"/>
    </location>
</feature>
<feature type="compositionally biased region" description="Basic and acidic residues" evidence="5">
    <location>
        <begin position="860"/>
        <end position="873"/>
    </location>
</feature>
<accession>K1W827</accession>
<dbReference type="InterPro" id="IPR001214">
    <property type="entry name" value="SET_dom"/>
</dbReference>
<comment type="caution">
    <text evidence="8">The sequence shown here is derived from an EMBL/GenBank/DDBJ whole genome shotgun (WGS) entry which is preliminary data.</text>
</comment>
<dbReference type="HOGENOM" id="CLU_268240_0_0_1"/>
<dbReference type="Gene3D" id="3.30.40.10">
    <property type="entry name" value="Zinc/RING finger domain, C3HC4 (zinc finger)"/>
    <property type="match status" value="1"/>
</dbReference>
<feature type="compositionally biased region" description="Basic residues" evidence="5">
    <location>
        <begin position="314"/>
        <end position="327"/>
    </location>
</feature>
<keyword evidence="2" id="KW-0863">Zinc-finger</keyword>
<dbReference type="GO" id="GO:0070210">
    <property type="term" value="C:Rpd3L-Expanded complex"/>
    <property type="evidence" value="ECO:0007669"/>
    <property type="project" value="TreeGrafter"/>
</dbReference>
<evidence type="ECO:0000313" key="8">
    <source>
        <dbReference type="EMBL" id="EKC97803.1"/>
    </source>
</evidence>
<dbReference type="Pfam" id="PF00856">
    <property type="entry name" value="SET"/>
    <property type="match status" value="1"/>
</dbReference>
<evidence type="ECO:0000259" key="7">
    <source>
        <dbReference type="SMART" id="SM00317"/>
    </source>
</evidence>
<evidence type="ECO:0000256" key="1">
    <source>
        <dbReference type="ARBA" id="ARBA00022723"/>
    </source>
</evidence>
<protein>
    <submittedName>
        <fullName evidence="8">Histone deacetylation-related protein</fullName>
    </submittedName>
</protein>
<dbReference type="OrthoDB" id="79252at2759"/>
<feature type="compositionally biased region" description="Basic and acidic residues" evidence="5">
    <location>
        <begin position="902"/>
        <end position="918"/>
    </location>
</feature>
<organism evidence="8 9">
    <name type="scientific">Trichosporon asahii var. asahii (strain CBS 8904)</name>
    <name type="common">Yeast</name>
    <dbReference type="NCBI Taxonomy" id="1220162"/>
    <lineage>
        <taxon>Eukaryota</taxon>
        <taxon>Fungi</taxon>
        <taxon>Dikarya</taxon>
        <taxon>Basidiomycota</taxon>
        <taxon>Agaricomycotina</taxon>
        <taxon>Tremellomycetes</taxon>
        <taxon>Trichosporonales</taxon>
        <taxon>Trichosporonaceae</taxon>
        <taxon>Trichosporon</taxon>
    </lineage>
</organism>
<feature type="region of interest" description="Disordered" evidence="5">
    <location>
        <begin position="379"/>
        <end position="401"/>
    </location>
</feature>
<feature type="compositionally biased region" description="Basic and acidic residues" evidence="5">
    <location>
        <begin position="31"/>
        <end position="45"/>
    </location>
</feature>
<sequence length="1225" mass="132729">MSVTVDTRPPAGVPPQDHRAPNDPTPISSLRSEDVDTETSRRHPTETGYPSTAGPSRQVDMDTTPNGRRDSGTRGSKSSDNSIGDHPLPTIPERPSQARPSAVATSSTYPNTPPHDSPHTTHESAAAPTPSSPPSLPTPAAASPEAQSKQSKSKRKRNATAGPSRQSSAEPERPGHWMGEDNAVIRCICGFTEDDGFTIQCEGCNAWEHGLCFGYQDEASVPDTYFCELCMPRKVDADRARALQAPRIAYTRLVRPQESTEQGKKSRPKTKRQRTERASASERAAAAEDTSNGGNGSSAPTPAEDTSMAPPNNKPKRKAGPSHKPRNASRALNDLKEEDDFFRVVPWEMEYTPIKDNIIRGAPARHAMTQLYREWIDVDENSPPRKGRASYHDSGLPSPTETGALRLSPDMFTSPDFSTLGPPVPPVTLSGTDLSSLSAPTSIRPVDDNHCFLPLKYIEPSSGIYARPTLYGVFVNEAVNAGGFLGEFRGEIIDSASYRKDPINQYSALGIPKPYVHSVGPPVNLMLDARSYGCDNRFVRSGCHPNAVVRPLLFRSTEDQDQKPKLRFGIFASRDLSKNEEIVLGWEWDDQHVVHTLRAVIDSTLKSGASKPPIAPETMDRLALKFDSILTNIFGTFQSCACTVTTDCAFSQMRRLVSGQTFHGVSGSRARKRIDLGELIGAVRGWRRRELEAAEAAKARRFASSGEWELWRTGPAKSPSDDDEVKHDESTPSRPASTADQSDHGMDVDEPAVGDGEPPAVDEPPSEAVAEPTVAAERDDDETEDELPPPAAASAPEPEPEPKLDEPVEPAATTEAVPSADSADSAPAAPAAADAVEEVAPILEEPATADLAEAAMVTEEPPKTDEEPAKPEEALVTGAEGAEPPKDDAMQVDEVEPTAEPPKPEPEVATEQKDERMPPQRYQKPKLRFGIFASRDLSKNEEIVLGWEWDDQHVVHTLRAVIDSTLKSGASKPPIAPETMDRLALKFDSILTNIFGTFQSCACTVTTDCAFSQMRRLVSGQTFHGVSGSRARKRIDLGELIGAVRGWRRRELEVAEAAKARCAHSKESTVNHRHSHRISCHRSNHFRSKLIDINADPVTMAVTGSSSKTPARGTSVRGKGRDKASAIEIPDDSPVEVGSASEEEDEFEEVEIPGAGVATPDGLSSVAGPSTVATPDADGLDTSMMSVEDNNEDFDEDEEEQVISVEIGGETQEEKEKRIALALRK</sequence>
<dbReference type="Gene3D" id="2.170.270.10">
    <property type="entry name" value="SET domain"/>
    <property type="match status" value="1"/>
</dbReference>
<feature type="compositionally biased region" description="Polar residues" evidence="5">
    <location>
        <begin position="289"/>
        <end position="300"/>
    </location>
</feature>
<feature type="region of interest" description="Disordered" evidence="5">
    <location>
        <begin position="1206"/>
        <end position="1225"/>
    </location>
</feature>
<dbReference type="GO" id="GO:0008270">
    <property type="term" value="F:zinc ion binding"/>
    <property type="evidence" value="ECO:0007669"/>
    <property type="project" value="UniProtKB-KW"/>
</dbReference>
<keyword evidence="3" id="KW-0862">Zinc</keyword>
<name>K1W827_TRIAC</name>
<evidence type="ECO:0000259" key="6">
    <source>
        <dbReference type="SMART" id="SM00249"/>
    </source>
</evidence>
<keyword evidence="9" id="KW-1185">Reference proteome</keyword>
<dbReference type="PANTHER" id="PTHR46462:SF3">
    <property type="entry name" value="UPSET, ISOFORM A"/>
    <property type="match status" value="1"/>
</dbReference>
<dbReference type="STRING" id="1220162.K1W827"/>
<feature type="compositionally biased region" description="Polar residues" evidence="5">
    <location>
        <begin position="73"/>
        <end position="82"/>
    </location>
</feature>
<feature type="domain" description="SET" evidence="7">
    <location>
        <begin position="462"/>
        <end position="593"/>
    </location>
</feature>
<feature type="domain" description="Zinc finger PHD-type" evidence="6">
    <location>
        <begin position="186"/>
        <end position="231"/>
    </location>
</feature>
<evidence type="ECO:0000256" key="2">
    <source>
        <dbReference type="ARBA" id="ARBA00022771"/>
    </source>
</evidence>
<dbReference type="CDD" id="cd15550">
    <property type="entry name" value="PHD_MLL5"/>
    <property type="match status" value="1"/>
</dbReference>
<evidence type="ECO:0000256" key="5">
    <source>
        <dbReference type="SAM" id="MobiDB-lite"/>
    </source>
</evidence>
<keyword evidence="4" id="KW-0156">Chromatin regulator</keyword>